<feature type="region of interest" description="Disordered" evidence="11">
    <location>
        <begin position="63"/>
        <end position="88"/>
    </location>
</feature>
<evidence type="ECO:0000313" key="13">
    <source>
        <dbReference type="EMBL" id="KAF6453232.1"/>
    </source>
</evidence>
<evidence type="ECO:0000256" key="6">
    <source>
        <dbReference type="ARBA" id="ARBA00023163"/>
    </source>
</evidence>
<dbReference type="GO" id="GO:0005654">
    <property type="term" value="C:nucleoplasm"/>
    <property type="evidence" value="ECO:0007669"/>
    <property type="project" value="UniProtKB-ARBA"/>
</dbReference>
<evidence type="ECO:0000256" key="8">
    <source>
        <dbReference type="ARBA" id="ARBA00043992"/>
    </source>
</evidence>
<evidence type="ECO:0000256" key="4">
    <source>
        <dbReference type="ARBA" id="ARBA00023125"/>
    </source>
</evidence>
<name>A0A7J8G1F7_MOLMO</name>
<dbReference type="EMBL" id="JACASF010000010">
    <property type="protein sequence ID" value="KAF6453232.1"/>
    <property type="molecule type" value="Genomic_DNA"/>
</dbReference>
<evidence type="ECO:0000256" key="11">
    <source>
        <dbReference type="SAM" id="MobiDB-lite"/>
    </source>
</evidence>
<dbReference type="Proteomes" id="UP000550707">
    <property type="component" value="Unassembled WGS sequence"/>
</dbReference>
<comment type="similarity">
    <text evidence="8">Belongs to the Nanog homeobox family.</text>
</comment>
<dbReference type="GO" id="GO:0000978">
    <property type="term" value="F:RNA polymerase II cis-regulatory region sequence-specific DNA binding"/>
    <property type="evidence" value="ECO:0007669"/>
    <property type="project" value="TreeGrafter"/>
</dbReference>
<evidence type="ECO:0000256" key="7">
    <source>
        <dbReference type="ARBA" id="ARBA00023242"/>
    </source>
</evidence>
<feature type="domain" description="Homeobox" evidence="12">
    <location>
        <begin position="93"/>
        <end position="153"/>
    </location>
</feature>
<evidence type="ECO:0000256" key="2">
    <source>
        <dbReference type="ARBA" id="ARBA00022737"/>
    </source>
</evidence>
<dbReference type="AlphaFoldDB" id="A0A7J8G1F7"/>
<accession>A0A7J8G1F7</accession>
<evidence type="ECO:0000313" key="14">
    <source>
        <dbReference type="Proteomes" id="UP000550707"/>
    </source>
</evidence>
<dbReference type="InterPro" id="IPR017970">
    <property type="entry name" value="Homeobox_CS"/>
</dbReference>
<feature type="DNA-binding region" description="Homeobox" evidence="9">
    <location>
        <begin position="95"/>
        <end position="154"/>
    </location>
</feature>
<dbReference type="PANTHER" id="PTHR24327">
    <property type="entry name" value="HOMEOBOX PROTEIN"/>
    <property type="match status" value="1"/>
</dbReference>
<evidence type="ECO:0000256" key="5">
    <source>
        <dbReference type="ARBA" id="ARBA00023155"/>
    </source>
</evidence>
<dbReference type="OrthoDB" id="6159439at2759"/>
<evidence type="ECO:0000256" key="9">
    <source>
        <dbReference type="PROSITE-ProRule" id="PRU00108"/>
    </source>
</evidence>
<proteinExistence type="inferred from homology"/>
<dbReference type="SUPFAM" id="SSF46689">
    <property type="entry name" value="Homeodomain-like"/>
    <property type="match status" value="1"/>
</dbReference>
<dbReference type="Gene3D" id="1.10.10.60">
    <property type="entry name" value="Homeodomain-like"/>
    <property type="match status" value="1"/>
</dbReference>
<dbReference type="InParanoid" id="A0A7J8G1F7"/>
<dbReference type="FunFam" id="1.10.10.60:FF:000203">
    <property type="entry name" value="Nanog homeobox transcription factor"/>
    <property type="match status" value="1"/>
</dbReference>
<sequence length="308" mass="35163">MSVDSACPQSLPCSEACSSSEPSPVPEIYEPEEDYASLQVSSAETLHMETVSPLPSSMDLLIQNSPDSSTSPSVLLPTSVENSTGKKEEKVQVKKQKIRTVFSQTQLCVLNERFQRQKYLSLQQMQELSHILNLSYKQIKTWFQNQRMKCKRWQKYNWPKNNNRVTQMSAATTEYLGLSSCHQGCLVNASGNLSMWTNQTCGNLTWSNHSWNSPSWNYHSWNSQTWCPQAWNNQAWNSQFYSYGEESLQPQIQFQQNPLSDLEATLETAGESYDAILQTPKYCSTQQSMDLFPDYSINIQPDSMITQP</sequence>
<keyword evidence="6" id="KW-0804">Transcription</keyword>
<comment type="subcellular location">
    <subcellularLocation>
        <location evidence="1 9 10">Nucleus</location>
    </subcellularLocation>
</comment>
<gene>
    <name evidence="13" type="ORF">HJG59_012803</name>
</gene>
<evidence type="ECO:0000256" key="1">
    <source>
        <dbReference type="ARBA" id="ARBA00004123"/>
    </source>
</evidence>
<dbReference type="GO" id="GO:0008284">
    <property type="term" value="P:positive regulation of cell population proliferation"/>
    <property type="evidence" value="ECO:0007669"/>
    <property type="project" value="UniProtKB-ARBA"/>
</dbReference>
<dbReference type="CDD" id="cd00086">
    <property type="entry name" value="homeodomain"/>
    <property type="match status" value="1"/>
</dbReference>
<dbReference type="Pfam" id="PF00046">
    <property type="entry name" value="Homeodomain"/>
    <property type="match status" value="1"/>
</dbReference>
<dbReference type="PANTHER" id="PTHR24327:SF72">
    <property type="entry name" value="HOMEOBOX PROTEIN NANOG"/>
    <property type="match status" value="1"/>
</dbReference>
<feature type="compositionally biased region" description="Low complexity" evidence="11">
    <location>
        <begin position="68"/>
        <end position="80"/>
    </location>
</feature>
<keyword evidence="4 9" id="KW-0238">DNA-binding</keyword>
<feature type="region of interest" description="Disordered" evidence="11">
    <location>
        <begin position="1"/>
        <end position="28"/>
    </location>
</feature>
<evidence type="ECO:0000256" key="3">
    <source>
        <dbReference type="ARBA" id="ARBA00023015"/>
    </source>
</evidence>
<dbReference type="PROSITE" id="PS00027">
    <property type="entry name" value="HOMEOBOX_1"/>
    <property type="match status" value="1"/>
</dbReference>
<keyword evidence="3" id="KW-0805">Transcription regulation</keyword>
<evidence type="ECO:0000259" key="12">
    <source>
        <dbReference type="PROSITE" id="PS50071"/>
    </source>
</evidence>
<organism evidence="13 14">
    <name type="scientific">Molossus molossus</name>
    <name type="common">Pallas' mastiff bat</name>
    <name type="synonym">Vespertilio molossus</name>
    <dbReference type="NCBI Taxonomy" id="27622"/>
    <lineage>
        <taxon>Eukaryota</taxon>
        <taxon>Metazoa</taxon>
        <taxon>Chordata</taxon>
        <taxon>Craniata</taxon>
        <taxon>Vertebrata</taxon>
        <taxon>Euteleostomi</taxon>
        <taxon>Mammalia</taxon>
        <taxon>Eutheria</taxon>
        <taxon>Laurasiatheria</taxon>
        <taxon>Chiroptera</taxon>
        <taxon>Yangochiroptera</taxon>
        <taxon>Molossidae</taxon>
        <taxon>Molossus</taxon>
    </lineage>
</organism>
<reference evidence="13 14" key="1">
    <citation type="journal article" date="2020" name="Nature">
        <title>Six reference-quality genomes reveal evolution of bat adaptations.</title>
        <authorList>
            <person name="Jebb D."/>
            <person name="Huang Z."/>
            <person name="Pippel M."/>
            <person name="Hughes G.M."/>
            <person name="Lavrichenko K."/>
            <person name="Devanna P."/>
            <person name="Winkler S."/>
            <person name="Jermiin L.S."/>
            <person name="Skirmuntt E.C."/>
            <person name="Katzourakis A."/>
            <person name="Burkitt-Gray L."/>
            <person name="Ray D.A."/>
            <person name="Sullivan K.A.M."/>
            <person name="Roscito J.G."/>
            <person name="Kirilenko B.M."/>
            <person name="Davalos L.M."/>
            <person name="Corthals A.P."/>
            <person name="Power M.L."/>
            <person name="Jones G."/>
            <person name="Ransome R.D."/>
            <person name="Dechmann D.K.N."/>
            <person name="Locatelli A.G."/>
            <person name="Puechmaille S.J."/>
            <person name="Fedrigo O."/>
            <person name="Jarvis E.D."/>
            <person name="Hiller M."/>
            <person name="Vernes S.C."/>
            <person name="Myers E.W."/>
            <person name="Teeling E.C."/>
        </authorList>
    </citation>
    <scope>NUCLEOTIDE SEQUENCE [LARGE SCALE GENOMIC DNA]</scope>
    <source>
        <strain evidence="13">MMolMol1</strain>
        <tissue evidence="13">Muscle</tissue>
    </source>
</reference>
<dbReference type="InterPro" id="IPR050460">
    <property type="entry name" value="Distal-less_Homeobox_TF"/>
</dbReference>
<dbReference type="SMART" id="SM00389">
    <property type="entry name" value="HOX"/>
    <property type="match status" value="1"/>
</dbReference>
<keyword evidence="5 9" id="KW-0371">Homeobox</keyword>
<feature type="compositionally biased region" description="Low complexity" evidence="11">
    <location>
        <begin position="10"/>
        <end position="28"/>
    </location>
</feature>
<dbReference type="PROSITE" id="PS50071">
    <property type="entry name" value="HOMEOBOX_2"/>
    <property type="match status" value="1"/>
</dbReference>
<dbReference type="GO" id="GO:0000981">
    <property type="term" value="F:DNA-binding transcription factor activity, RNA polymerase II-specific"/>
    <property type="evidence" value="ECO:0007669"/>
    <property type="project" value="InterPro"/>
</dbReference>
<keyword evidence="14" id="KW-1185">Reference proteome</keyword>
<protein>
    <submittedName>
        <fullName evidence="13">Nanog homeobox</fullName>
    </submittedName>
</protein>
<dbReference type="InterPro" id="IPR009057">
    <property type="entry name" value="Homeodomain-like_sf"/>
</dbReference>
<keyword evidence="2" id="KW-0677">Repeat</keyword>
<dbReference type="InterPro" id="IPR001356">
    <property type="entry name" value="HD"/>
</dbReference>
<evidence type="ECO:0000256" key="10">
    <source>
        <dbReference type="RuleBase" id="RU000682"/>
    </source>
</evidence>
<comment type="caution">
    <text evidence="13">The sequence shown here is derived from an EMBL/GenBank/DDBJ whole genome shotgun (WGS) entry which is preliminary data.</text>
</comment>
<dbReference type="FunCoup" id="A0A7J8G1F7">
    <property type="interactions" value="16"/>
</dbReference>
<keyword evidence="7 9" id="KW-0539">Nucleus</keyword>